<evidence type="ECO:0000256" key="6">
    <source>
        <dbReference type="HAMAP-Rule" id="MF_01661"/>
    </source>
</evidence>
<dbReference type="PANTHER" id="PTHR37831:SF1">
    <property type="entry name" value="D-RIBOSE PYRANASE"/>
    <property type="match status" value="1"/>
</dbReference>
<dbReference type="HAMAP" id="MF_01661">
    <property type="entry name" value="D_rib_pyranase"/>
    <property type="match status" value="1"/>
</dbReference>
<dbReference type="GO" id="GO:0048029">
    <property type="term" value="F:monosaccharide binding"/>
    <property type="evidence" value="ECO:0007669"/>
    <property type="project" value="InterPro"/>
</dbReference>
<feature type="binding site" evidence="6">
    <location>
        <position position="28"/>
    </location>
    <ligand>
        <name>substrate</name>
    </ligand>
</feature>
<evidence type="ECO:0000256" key="1">
    <source>
        <dbReference type="ARBA" id="ARBA00000223"/>
    </source>
</evidence>
<feature type="active site" description="Proton donor" evidence="6">
    <location>
        <position position="20"/>
    </location>
</feature>
<feature type="binding site" evidence="6">
    <location>
        <begin position="119"/>
        <end position="121"/>
    </location>
    <ligand>
        <name>substrate</name>
    </ligand>
</feature>
<dbReference type="GO" id="GO:0016872">
    <property type="term" value="F:intramolecular lyase activity"/>
    <property type="evidence" value="ECO:0007669"/>
    <property type="project" value="UniProtKB-UniRule"/>
</dbReference>
<reference evidence="7 8" key="1">
    <citation type="submission" date="2019-10" db="EMBL/GenBank/DDBJ databases">
        <title>Genomic analysis of Raineyella sp. CBA3103.</title>
        <authorList>
            <person name="Roh S.W."/>
        </authorList>
    </citation>
    <scope>NUCLEOTIDE SEQUENCE [LARGE SCALE GENOMIC DNA]</scope>
    <source>
        <strain evidence="7 8">CBA3103</strain>
    </source>
</reference>
<dbReference type="UniPathway" id="UPA00916">
    <property type="reaction ID" value="UER00888"/>
</dbReference>
<comment type="subunit">
    <text evidence="6">Homodecamer.</text>
</comment>
<dbReference type="SUPFAM" id="SSF102546">
    <property type="entry name" value="RbsD-like"/>
    <property type="match status" value="1"/>
</dbReference>
<evidence type="ECO:0000313" key="8">
    <source>
        <dbReference type="Proteomes" id="UP000386847"/>
    </source>
</evidence>
<keyword evidence="4 6" id="KW-0413">Isomerase</keyword>
<evidence type="ECO:0000256" key="2">
    <source>
        <dbReference type="ARBA" id="ARBA00012862"/>
    </source>
</evidence>
<sequence>MKKQGILNPALAAGLARLGHTQQVVIADCGLPLPAGAVVVDLTLVRGVPKFTEVLRAVLDEIVIEGALIAGEARDSVVETWVRELATGVADLEYLPHEDLKRRLPEASLIIRTGEDTPYANVVLTCSVPF</sequence>
<organism evidence="7 8">
    <name type="scientific">Raineyella fluvialis</name>
    <dbReference type="NCBI Taxonomy" id="2662261"/>
    <lineage>
        <taxon>Bacteria</taxon>
        <taxon>Bacillati</taxon>
        <taxon>Actinomycetota</taxon>
        <taxon>Actinomycetes</taxon>
        <taxon>Propionibacteriales</taxon>
        <taxon>Propionibacteriaceae</taxon>
        <taxon>Raineyella</taxon>
    </lineage>
</organism>
<dbReference type="InterPro" id="IPR023064">
    <property type="entry name" value="D-ribose_pyranase"/>
</dbReference>
<name>A0A5Q2FAC1_9ACTN</name>
<keyword evidence="5 6" id="KW-0119">Carbohydrate metabolism</keyword>
<keyword evidence="3 6" id="KW-0963">Cytoplasm</keyword>
<dbReference type="GO" id="GO:0019303">
    <property type="term" value="P:D-ribose catabolic process"/>
    <property type="evidence" value="ECO:0007669"/>
    <property type="project" value="UniProtKB-UniRule"/>
</dbReference>
<dbReference type="GO" id="GO:0005829">
    <property type="term" value="C:cytosol"/>
    <property type="evidence" value="ECO:0007669"/>
    <property type="project" value="TreeGrafter"/>
</dbReference>
<evidence type="ECO:0000256" key="4">
    <source>
        <dbReference type="ARBA" id="ARBA00023235"/>
    </source>
</evidence>
<dbReference type="PANTHER" id="PTHR37831">
    <property type="entry name" value="D-RIBOSE PYRANASE"/>
    <property type="match status" value="1"/>
</dbReference>
<comment type="subcellular location">
    <subcellularLocation>
        <location evidence="6">Cytoplasm</location>
    </subcellularLocation>
</comment>
<dbReference type="NCBIfam" id="NF008761">
    <property type="entry name" value="PRK11797.1"/>
    <property type="match status" value="1"/>
</dbReference>
<dbReference type="GO" id="GO:0062193">
    <property type="term" value="F:D-ribose pyranase activity"/>
    <property type="evidence" value="ECO:0007669"/>
    <property type="project" value="UniProtKB-EC"/>
</dbReference>
<dbReference type="EMBL" id="CP045725">
    <property type="protein sequence ID" value="QGF23920.1"/>
    <property type="molecule type" value="Genomic_DNA"/>
</dbReference>
<comment type="similarity">
    <text evidence="6">Belongs to the RbsD / FucU family. RbsD subfamily.</text>
</comment>
<proteinExistence type="inferred from homology"/>
<accession>A0A5Q2FAC1</accession>
<dbReference type="AlphaFoldDB" id="A0A5Q2FAC1"/>
<comment type="catalytic activity">
    <reaction evidence="1 6">
        <text>beta-D-ribopyranose = beta-D-ribofuranose</text>
        <dbReference type="Rhea" id="RHEA:25432"/>
        <dbReference type="ChEBI" id="CHEBI:27476"/>
        <dbReference type="ChEBI" id="CHEBI:47002"/>
        <dbReference type="EC" id="5.4.99.62"/>
    </reaction>
</comment>
<keyword evidence="8" id="KW-1185">Reference proteome</keyword>
<comment type="pathway">
    <text evidence="6">Carbohydrate metabolism; D-ribose degradation; D-ribose 5-phosphate from beta-D-ribopyranose: step 1/2.</text>
</comment>
<protein>
    <recommendedName>
        <fullName evidence="2 6">D-ribose pyranase</fullName>
        <ecNumber evidence="2 6">5.4.99.62</ecNumber>
    </recommendedName>
</protein>
<dbReference type="Gene3D" id="3.40.1650.10">
    <property type="entry name" value="RbsD-like domain"/>
    <property type="match status" value="1"/>
</dbReference>
<dbReference type="InterPro" id="IPR023750">
    <property type="entry name" value="RbsD-like_sf"/>
</dbReference>
<dbReference type="KEGG" id="rain:Rai3103_09780"/>
<dbReference type="EC" id="5.4.99.62" evidence="2 6"/>
<evidence type="ECO:0000313" key="7">
    <source>
        <dbReference type="EMBL" id="QGF23920.1"/>
    </source>
</evidence>
<evidence type="ECO:0000256" key="5">
    <source>
        <dbReference type="ARBA" id="ARBA00023277"/>
    </source>
</evidence>
<feature type="binding site" evidence="6">
    <location>
        <position position="97"/>
    </location>
    <ligand>
        <name>substrate</name>
    </ligand>
</feature>
<dbReference type="Pfam" id="PF05025">
    <property type="entry name" value="RbsD_FucU"/>
    <property type="match status" value="1"/>
</dbReference>
<dbReference type="Proteomes" id="UP000386847">
    <property type="component" value="Chromosome"/>
</dbReference>
<dbReference type="RefSeq" id="WP_153572450.1">
    <property type="nucleotide sequence ID" value="NZ_CP045725.1"/>
</dbReference>
<gene>
    <name evidence="6 7" type="primary">rbsD</name>
    <name evidence="7" type="ORF">Rai3103_09780</name>
</gene>
<evidence type="ECO:0000256" key="3">
    <source>
        <dbReference type="ARBA" id="ARBA00022490"/>
    </source>
</evidence>
<comment type="function">
    <text evidence="6">Catalyzes the interconversion of beta-pyran and beta-furan forms of D-ribose.</text>
</comment>
<dbReference type="InterPro" id="IPR007721">
    <property type="entry name" value="RbsD_FucU"/>
</dbReference>